<dbReference type="InterPro" id="IPR046348">
    <property type="entry name" value="SIS_dom_sf"/>
</dbReference>
<dbReference type="EC" id="2.6.1.16" evidence="2"/>
<dbReference type="PROSITE" id="PS51464">
    <property type="entry name" value="SIS"/>
    <property type="match status" value="1"/>
</dbReference>
<evidence type="ECO:0000256" key="2">
    <source>
        <dbReference type="ARBA" id="ARBA00012916"/>
    </source>
</evidence>
<evidence type="ECO:0000256" key="3">
    <source>
        <dbReference type="ARBA" id="ARBA00016090"/>
    </source>
</evidence>
<comment type="caution">
    <text evidence="5">The sequence shown here is derived from an EMBL/GenBank/DDBJ whole genome shotgun (WGS) entry which is preliminary data.</text>
</comment>
<dbReference type="Pfam" id="PF01380">
    <property type="entry name" value="SIS"/>
    <property type="match status" value="1"/>
</dbReference>
<evidence type="ECO:0000256" key="1">
    <source>
        <dbReference type="ARBA" id="ARBA00001031"/>
    </source>
</evidence>
<evidence type="ECO:0000259" key="4">
    <source>
        <dbReference type="PROSITE" id="PS51464"/>
    </source>
</evidence>
<dbReference type="GO" id="GO:0008483">
    <property type="term" value="F:transaminase activity"/>
    <property type="evidence" value="ECO:0007669"/>
    <property type="project" value="UniProtKB-KW"/>
</dbReference>
<gene>
    <name evidence="5" type="ORF">GCM10009839_24850</name>
</gene>
<dbReference type="Gene3D" id="3.40.50.10490">
    <property type="entry name" value="Glucose-6-phosphate isomerase like protein, domain 1"/>
    <property type="match status" value="2"/>
</dbReference>
<dbReference type="PANTHER" id="PTHR10937:SF0">
    <property type="entry name" value="GLUTAMINE--FRUCTOSE-6-PHOSPHATE TRANSAMINASE (ISOMERIZING)"/>
    <property type="match status" value="1"/>
</dbReference>
<dbReference type="EMBL" id="BAAAQN010000011">
    <property type="protein sequence ID" value="GAA2025675.1"/>
    <property type="molecule type" value="Genomic_DNA"/>
</dbReference>
<dbReference type="RefSeq" id="WP_344665690.1">
    <property type="nucleotide sequence ID" value="NZ_BAAAQN010000011.1"/>
</dbReference>
<keyword evidence="6" id="KW-1185">Reference proteome</keyword>
<feature type="domain" description="SIS" evidence="4">
    <location>
        <begin position="33"/>
        <end position="167"/>
    </location>
</feature>
<dbReference type="SUPFAM" id="SSF53697">
    <property type="entry name" value="SIS domain"/>
    <property type="match status" value="1"/>
</dbReference>
<dbReference type="Proteomes" id="UP001500751">
    <property type="component" value="Unassembled WGS sequence"/>
</dbReference>
<dbReference type="InterPro" id="IPR001347">
    <property type="entry name" value="SIS_dom"/>
</dbReference>
<keyword evidence="5" id="KW-0032">Aminotransferase</keyword>
<name>A0ABP5FFI6_9ACTN</name>
<protein>
    <recommendedName>
        <fullName evidence="3">Glutamine--fructose-6-phosphate aminotransferase [isomerizing]</fullName>
        <ecNumber evidence="2">2.6.1.16</ecNumber>
    </recommendedName>
</protein>
<keyword evidence="5" id="KW-0808">Transferase</keyword>
<organism evidence="5 6">
    <name type="scientific">Catenulispora yoronensis</name>
    <dbReference type="NCBI Taxonomy" id="450799"/>
    <lineage>
        <taxon>Bacteria</taxon>
        <taxon>Bacillati</taxon>
        <taxon>Actinomycetota</taxon>
        <taxon>Actinomycetes</taxon>
        <taxon>Catenulisporales</taxon>
        <taxon>Catenulisporaceae</taxon>
        <taxon>Catenulispora</taxon>
    </lineage>
</organism>
<reference evidence="6" key="1">
    <citation type="journal article" date="2019" name="Int. J. Syst. Evol. Microbiol.">
        <title>The Global Catalogue of Microorganisms (GCM) 10K type strain sequencing project: providing services to taxonomists for standard genome sequencing and annotation.</title>
        <authorList>
            <consortium name="The Broad Institute Genomics Platform"/>
            <consortium name="The Broad Institute Genome Sequencing Center for Infectious Disease"/>
            <person name="Wu L."/>
            <person name="Ma J."/>
        </authorList>
    </citation>
    <scope>NUCLEOTIDE SEQUENCE [LARGE SCALE GENOMIC DNA]</scope>
    <source>
        <strain evidence="6">JCM 16014</strain>
    </source>
</reference>
<evidence type="ECO:0000313" key="5">
    <source>
        <dbReference type="EMBL" id="GAA2025675.1"/>
    </source>
</evidence>
<proteinExistence type="predicted"/>
<accession>A0ABP5FFI6</accession>
<evidence type="ECO:0000313" key="6">
    <source>
        <dbReference type="Proteomes" id="UP001500751"/>
    </source>
</evidence>
<comment type="catalytic activity">
    <reaction evidence="1">
        <text>D-fructose 6-phosphate + L-glutamine = D-glucosamine 6-phosphate + L-glutamate</text>
        <dbReference type="Rhea" id="RHEA:13237"/>
        <dbReference type="ChEBI" id="CHEBI:29985"/>
        <dbReference type="ChEBI" id="CHEBI:58359"/>
        <dbReference type="ChEBI" id="CHEBI:58725"/>
        <dbReference type="ChEBI" id="CHEBI:61527"/>
        <dbReference type="EC" id="2.6.1.16"/>
    </reaction>
</comment>
<sequence>MTGSRITFREGRDAQPAALGRIVAHVRAQLGERPAALTAAARPLFTGIGASYAAAAVPVHALRAARIPAQRMRADEAADQPGGVGADLLIGISQSGRSTETLAAFEQVSGPARIAVVNVSDSPLAAAADLTVGLGDEADSFASTVGFTGTIVALDLIAAAAAGHSGAGWSEVGWSEVGWSAVGTLVEAARATAVPVAAVVAGRAAEAYAADFVASGASRAAAEEGALLLREVARLTAAASPTRTYLHGEMESAGRTLHVVFGDGREIELARTLARAGHRSVLVTAEPVEPVGDLHVVALPRSAPGVRAVLETVVAQELAAALAEARDVPVESFVFANDDTKQGGLDPADFTTASAS</sequence>
<dbReference type="PANTHER" id="PTHR10937">
    <property type="entry name" value="GLUCOSAMINE--FRUCTOSE-6-PHOSPHATE AMINOTRANSFERASE, ISOMERIZING"/>
    <property type="match status" value="1"/>
</dbReference>